<dbReference type="EMBL" id="PDHH01000002">
    <property type="protein sequence ID" value="PSM52770.1"/>
    <property type="molecule type" value="Genomic_DNA"/>
</dbReference>
<dbReference type="RefSeq" id="WP_106870594.1">
    <property type="nucleotide sequence ID" value="NZ_CP053841.1"/>
</dbReference>
<feature type="domain" description="DUF7768" evidence="1">
    <location>
        <begin position="6"/>
        <end position="106"/>
    </location>
</feature>
<dbReference type="AlphaFoldDB" id="A0A2P8R2Q8"/>
<name>A0A2P8R2Q8_9BACT</name>
<accession>A0A2P8R2Q8</accession>
<dbReference type="Gene3D" id="3.40.50.10400">
    <property type="entry name" value="Hypothetical protein PA1492"/>
    <property type="match status" value="1"/>
</dbReference>
<organism evidence="2 3">
    <name type="scientific">Campylobacter blaseri</name>
    <dbReference type="NCBI Taxonomy" id="2042961"/>
    <lineage>
        <taxon>Bacteria</taxon>
        <taxon>Pseudomonadati</taxon>
        <taxon>Campylobacterota</taxon>
        <taxon>Epsilonproteobacteria</taxon>
        <taxon>Campylobacterales</taxon>
        <taxon>Campylobacteraceae</taxon>
        <taxon>Campylobacter</taxon>
    </lineage>
</organism>
<keyword evidence="3" id="KW-1185">Reference proteome</keyword>
<evidence type="ECO:0000313" key="2">
    <source>
        <dbReference type="EMBL" id="PSM52770.1"/>
    </source>
</evidence>
<sequence length="114" mass="13587">MSRVSKLVFVSTPYASIDCRDRDRNYYAKQLALEACRQVRLNGYEPISPVLAWMDIYSEMEREKVMDMCYELLSMCSYYYYHNCKWAKSSKGMAQERVWARELGITELKFSLFE</sequence>
<dbReference type="Pfam" id="PF24963">
    <property type="entry name" value="DUF7768"/>
    <property type="match status" value="1"/>
</dbReference>
<evidence type="ECO:0000259" key="1">
    <source>
        <dbReference type="Pfam" id="PF24963"/>
    </source>
</evidence>
<dbReference type="InterPro" id="IPR056670">
    <property type="entry name" value="DUF7768"/>
</dbReference>
<dbReference type="Proteomes" id="UP000240535">
    <property type="component" value="Unassembled WGS sequence"/>
</dbReference>
<protein>
    <recommendedName>
        <fullName evidence="1">DUF7768 domain-containing protein</fullName>
    </recommendedName>
</protein>
<comment type="caution">
    <text evidence="2">The sequence shown here is derived from an EMBL/GenBank/DDBJ whole genome shotgun (WGS) entry which is preliminary data.</text>
</comment>
<dbReference type="OrthoDB" id="5361973at2"/>
<evidence type="ECO:0000313" key="3">
    <source>
        <dbReference type="Proteomes" id="UP000240535"/>
    </source>
</evidence>
<reference evidence="3" key="1">
    <citation type="submission" date="2017-10" db="EMBL/GenBank/DDBJ databases">
        <title>Campylobacter species from seals.</title>
        <authorList>
            <person name="Gilbert M.J."/>
            <person name="Zomer A.L."/>
            <person name="Timmerman A.J."/>
            <person name="Duim B."/>
            <person name="Wagenaar J.A."/>
        </authorList>
    </citation>
    <scope>NUCLEOTIDE SEQUENCE [LARGE SCALE GENOMIC DNA]</scope>
    <source>
        <strain evidence="3">17S00004-5</strain>
    </source>
</reference>
<proteinExistence type="predicted"/>
<gene>
    <name evidence="2" type="ORF">CQ405_03335</name>
</gene>